<feature type="chain" id="PRO_5042837506" description="acid phosphatase" evidence="8">
    <location>
        <begin position="22"/>
        <end position="438"/>
    </location>
</feature>
<evidence type="ECO:0000256" key="1">
    <source>
        <dbReference type="ARBA" id="ARBA00000032"/>
    </source>
</evidence>
<dbReference type="InterPro" id="IPR050645">
    <property type="entry name" value="Histidine_acid_phosphatase"/>
</dbReference>
<dbReference type="PROSITE" id="PS00616">
    <property type="entry name" value="HIS_ACID_PHOSPHAT_1"/>
    <property type="match status" value="1"/>
</dbReference>
<accession>A0AAN9TBU7</accession>
<dbReference type="EC" id="3.1.3.2" evidence="3"/>
<evidence type="ECO:0000313" key="9">
    <source>
        <dbReference type="EMBL" id="KAK7580266.1"/>
    </source>
</evidence>
<keyword evidence="10" id="KW-1185">Reference proteome</keyword>
<dbReference type="PANTHER" id="PTHR11567">
    <property type="entry name" value="ACID PHOSPHATASE-RELATED"/>
    <property type="match status" value="1"/>
</dbReference>
<comment type="caution">
    <text evidence="9">The sequence shown here is derived from an EMBL/GenBank/DDBJ whole genome shotgun (WGS) entry which is preliminary data.</text>
</comment>
<keyword evidence="4 8" id="KW-0732">Signal</keyword>
<proteinExistence type="inferred from homology"/>
<dbReference type="InterPro" id="IPR033379">
    <property type="entry name" value="Acid_Pase_AS"/>
</dbReference>
<evidence type="ECO:0000256" key="8">
    <source>
        <dbReference type="SAM" id="SignalP"/>
    </source>
</evidence>
<gene>
    <name evidence="9" type="ORF">V9T40_000895</name>
</gene>
<evidence type="ECO:0000256" key="4">
    <source>
        <dbReference type="ARBA" id="ARBA00022729"/>
    </source>
</evidence>
<evidence type="ECO:0000256" key="2">
    <source>
        <dbReference type="ARBA" id="ARBA00005375"/>
    </source>
</evidence>
<comment type="catalytic activity">
    <reaction evidence="1">
        <text>a phosphate monoester + H2O = an alcohol + phosphate</text>
        <dbReference type="Rhea" id="RHEA:15017"/>
        <dbReference type="ChEBI" id="CHEBI:15377"/>
        <dbReference type="ChEBI" id="CHEBI:30879"/>
        <dbReference type="ChEBI" id="CHEBI:43474"/>
        <dbReference type="ChEBI" id="CHEBI:67140"/>
        <dbReference type="EC" id="3.1.3.2"/>
    </reaction>
</comment>
<dbReference type="InterPro" id="IPR029033">
    <property type="entry name" value="His_PPase_superfam"/>
</dbReference>
<keyword evidence="6" id="KW-1015">Disulfide bond</keyword>
<dbReference type="GO" id="GO:0003993">
    <property type="term" value="F:acid phosphatase activity"/>
    <property type="evidence" value="ECO:0007669"/>
    <property type="project" value="UniProtKB-EC"/>
</dbReference>
<evidence type="ECO:0000313" key="10">
    <source>
        <dbReference type="Proteomes" id="UP001367676"/>
    </source>
</evidence>
<evidence type="ECO:0000256" key="5">
    <source>
        <dbReference type="ARBA" id="ARBA00022801"/>
    </source>
</evidence>
<feature type="signal peptide" evidence="8">
    <location>
        <begin position="1"/>
        <end position="21"/>
    </location>
</feature>
<evidence type="ECO:0000256" key="3">
    <source>
        <dbReference type="ARBA" id="ARBA00012646"/>
    </source>
</evidence>
<dbReference type="Gene3D" id="3.40.50.1240">
    <property type="entry name" value="Phosphoglycerate mutase-like"/>
    <property type="match status" value="1"/>
</dbReference>
<dbReference type="Pfam" id="PF00328">
    <property type="entry name" value="His_Phos_2"/>
    <property type="match status" value="1"/>
</dbReference>
<evidence type="ECO:0000256" key="7">
    <source>
        <dbReference type="ARBA" id="ARBA00023180"/>
    </source>
</evidence>
<dbReference type="PANTHER" id="PTHR11567:SF211">
    <property type="entry name" value="PROSTATIC ACID PHOSPHATASE"/>
    <property type="match status" value="1"/>
</dbReference>
<organism evidence="9 10">
    <name type="scientific">Parthenolecanium corni</name>
    <dbReference type="NCBI Taxonomy" id="536013"/>
    <lineage>
        <taxon>Eukaryota</taxon>
        <taxon>Metazoa</taxon>
        <taxon>Ecdysozoa</taxon>
        <taxon>Arthropoda</taxon>
        <taxon>Hexapoda</taxon>
        <taxon>Insecta</taxon>
        <taxon>Pterygota</taxon>
        <taxon>Neoptera</taxon>
        <taxon>Paraneoptera</taxon>
        <taxon>Hemiptera</taxon>
        <taxon>Sternorrhyncha</taxon>
        <taxon>Coccoidea</taxon>
        <taxon>Coccidae</taxon>
        <taxon>Parthenolecanium</taxon>
    </lineage>
</organism>
<dbReference type="CDD" id="cd07061">
    <property type="entry name" value="HP_HAP_like"/>
    <property type="match status" value="1"/>
</dbReference>
<sequence length="438" mass="49422">MFSKFFIHLVVFFLKYSVADSLNFAEDKLEEEYGRIIYASVIFRHGDRTPTRLYPTDPYQNYTWPVDLGQLTNEGKKREFMLGKYFQPRYNCLTGKVYQPTRVIMESSYADRCLMSGELFFAGYFPPIGLEIWNPLLLWQPIPVHTTPPQYDYVVGMTKPCPARDQATQNFYATSPVLRTICTNFTAMFLYIQNYTGLNLSNCPSREFIRNVFSIQDTLLVESQHKLQLPEWANAVFPEPLTYLRSLLVNIEADDPVVARFYAGPLLSVLVSDMLNIAGYNHTIPPVLYSSNASQTRPLHLFSVHDATIATIMRALKMYQNVNPPFGAALGFELRSRDNAHYVTAVYEYSVLEPLKVLQIPGCLGGCTLANFLALVEPLIPGNWDVECQINVTPVTPPFTLPPVTSATNWTDPITTVTPPLPTGWTPPAIPPSHPGVI</sequence>
<evidence type="ECO:0000256" key="6">
    <source>
        <dbReference type="ARBA" id="ARBA00023157"/>
    </source>
</evidence>
<reference evidence="9 10" key="1">
    <citation type="submission" date="2024-03" db="EMBL/GenBank/DDBJ databases">
        <title>Adaptation during the transition from Ophiocordyceps entomopathogen to insect associate is accompanied by gene loss and intensified selection.</title>
        <authorList>
            <person name="Ward C.M."/>
            <person name="Onetto C.A."/>
            <person name="Borneman A.R."/>
        </authorList>
    </citation>
    <scope>NUCLEOTIDE SEQUENCE [LARGE SCALE GENOMIC DNA]</scope>
    <source>
        <strain evidence="9">AWRI1</strain>
        <tissue evidence="9">Single Adult Female</tissue>
    </source>
</reference>
<name>A0AAN9TBU7_9HEMI</name>
<keyword evidence="5" id="KW-0378">Hydrolase</keyword>
<comment type="similarity">
    <text evidence="2">Belongs to the histidine acid phosphatase family.</text>
</comment>
<dbReference type="AlphaFoldDB" id="A0AAN9TBU7"/>
<dbReference type="InterPro" id="IPR000560">
    <property type="entry name" value="His_Pase_clade-2"/>
</dbReference>
<dbReference type="SUPFAM" id="SSF53254">
    <property type="entry name" value="Phosphoglycerate mutase-like"/>
    <property type="match status" value="1"/>
</dbReference>
<keyword evidence="7" id="KW-0325">Glycoprotein</keyword>
<dbReference type="Proteomes" id="UP001367676">
    <property type="component" value="Unassembled WGS sequence"/>
</dbReference>
<dbReference type="EMBL" id="JBBCAQ010000034">
    <property type="protein sequence ID" value="KAK7580266.1"/>
    <property type="molecule type" value="Genomic_DNA"/>
</dbReference>
<protein>
    <recommendedName>
        <fullName evidence="3">acid phosphatase</fullName>
        <ecNumber evidence="3">3.1.3.2</ecNumber>
    </recommendedName>
</protein>